<dbReference type="InterPro" id="IPR011009">
    <property type="entry name" value="Kinase-like_dom_sf"/>
</dbReference>
<feature type="repeat" description="TPR" evidence="9">
    <location>
        <begin position="530"/>
        <end position="563"/>
    </location>
</feature>
<dbReference type="InterPro" id="IPR019734">
    <property type="entry name" value="TPR_rpt"/>
</dbReference>
<comment type="caution">
    <text evidence="11">The sequence shown here is derived from an EMBL/GenBank/DDBJ whole genome shotgun (WGS) entry which is preliminary data.</text>
</comment>
<feature type="domain" description="Protein kinase" evidence="10">
    <location>
        <begin position="38"/>
        <end position="315"/>
    </location>
</feature>
<dbReference type="Pfam" id="PF00069">
    <property type="entry name" value="Pkinase"/>
    <property type="match status" value="1"/>
</dbReference>
<dbReference type="PROSITE" id="PS00108">
    <property type="entry name" value="PROTEIN_KINASE_ST"/>
    <property type="match status" value="1"/>
</dbReference>
<accession>A0A951UKH9</accession>
<dbReference type="SMART" id="SM00220">
    <property type="entry name" value="S_TKc"/>
    <property type="match status" value="1"/>
</dbReference>
<dbReference type="EC" id="2.7.11.1" evidence="1"/>
<evidence type="ECO:0000256" key="4">
    <source>
        <dbReference type="ARBA" id="ARBA00022741"/>
    </source>
</evidence>
<evidence type="ECO:0000313" key="11">
    <source>
        <dbReference type="EMBL" id="MBW4566056.1"/>
    </source>
</evidence>
<evidence type="ECO:0000256" key="1">
    <source>
        <dbReference type="ARBA" id="ARBA00012513"/>
    </source>
</evidence>
<evidence type="ECO:0000256" key="3">
    <source>
        <dbReference type="ARBA" id="ARBA00022679"/>
    </source>
</evidence>
<proteinExistence type="predicted"/>
<dbReference type="InterPro" id="IPR011990">
    <property type="entry name" value="TPR-like_helical_dom_sf"/>
</dbReference>
<evidence type="ECO:0000256" key="9">
    <source>
        <dbReference type="PROSITE-ProRule" id="PRU00339"/>
    </source>
</evidence>
<organism evidence="11 12">
    <name type="scientific">Mojavia pulchra JT2-VF2</name>
    <dbReference type="NCBI Taxonomy" id="287848"/>
    <lineage>
        <taxon>Bacteria</taxon>
        <taxon>Bacillati</taxon>
        <taxon>Cyanobacteriota</taxon>
        <taxon>Cyanophyceae</taxon>
        <taxon>Nostocales</taxon>
        <taxon>Nostocaceae</taxon>
    </lineage>
</organism>
<keyword evidence="3" id="KW-0808">Transferase</keyword>
<dbReference type="NCBIfam" id="NF045510">
    <property type="entry name" value="4Cys_prefix_kin"/>
    <property type="match status" value="1"/>
</dbReference>
<dbReference type="PROSITE" id="PS50005">
    <property type="entry name" value="TPR"/>
    <property type="match status" value="1"/>
</dbReference>
<comment type="catalytic activity">
    <reaction evidence="8">
        <text>L-seryl-[protein] + ATP = O-phospho-L-seryl-[protein] + ADP + H(+)</text>
        <dbReference type="Rhea" id="RHEA:17989"/>
        <dbReference type="Rhea" id="RHEA-COMP:9863"/>
        <dbReference type="Rhea" id="RHEA-COMP:11604"/>
        <dbReference type="ChEBI" id="CHEBI:15378"/>
        <dbReference type="ChEBI" id="CHEBI:29999"/>
        <dbReference type="ChEBI" id="CHEBI:30616"/>
        <dbReference type="ChEBI" id="CHEBI:83421"/>
        <dbReference type="ChEBI" id="CHEBI:456216"/>
        <dbReference type="EC" id="2.7.11.1"/>
    </reaction>
</comment>
<dbReference type="SUPFAM" id="SSF56112">
    <property type="entry name" value="Protein kinase-like (PK-like)"/>
    <property type="match status" value="1"/>
</dbReference>
<evidence type="ECO:0000256" key="6">
    <source>
        <dbReference type="ARBA" id="ARBA00022840"/>
    </source>
</evidence>
<dbReference type="AlphaFoldDB" id="A0A951UKH9"/>
<evidence type="ECO:0000313" key="12">
    <source>
        <dbReference type="Proteomes" id="UP000715781"/>
    </source>
</evidence>
<dbReference type="PROSITE" id="PS50011">
    <property type="entry name" value="PROTEIN_KINASE_DOM"/>
    <property type="match status" value="1"/>
</dbReference>
<evidence type="ECO:0000259" key="10">
    <source>
        <dbReference type="PROSITE" id="PS50011"/>
    </source>
</evidence>
<dbReference type="Gene3D" id="1.10.510.10">
    <property type="entry name" value="Transferase(Phosphotransferase) domain 1"/>
    <property type="match status" value="1"/>
</dbReference>
<dbReference type="InterPro" id="IPR000719">
    <property type="entry name" value="Prot_kinase_dom"/>
</dbReference>
<protein>
    <recommendedName>
        <fullName evidence="1">non-specific serine/threonine protein kinase</fullName>
        <ecNumber evidence="1">2.7.11.1</ecNumber>
    </recommendedName>
</protein>
<reference evidence="11" key="1">
    <citation type="submission" date="2021-05" db="EMBL/GenBank/DDBJ databases">
        <authorList>
            <person name="Pietrasiak N."/>
            <person name="Ward R."/>
            <person name="Stajich J.E."/>
            <person name="Kurbessoian T."/>
        </authorList>
    </citation>
    <scope>NUCLEOTIDE SEQUENCE</scope>
    <source>
        <strain evidence="11">JT2-VF2</strain>
    </source>
</reference>
<dbReference type="GO" id="GO:0004674">
    <property type="term" value="F:protein serine/threonine kinase activity"/>
    <property type="evidence" value="ECO:0007669"/>
    <property type="project" value="UniProtKB-KW"/>
</dbReference>
<gene>
    <name evidence="11" type="ORF">KME32_34280</name>
</gene>
<comment type="catalytic activity">
    <reaction evidence="7">
        <text>L-threonyl-[protein] + ATP = O-phospho-L-threonyl-[protein] + ADP + H(+)</text>
        <dbReference type="Rhea" id="RHEA:46608"/>
        <dbReference type="Rhea" id="RHEA-COMP:11060"/>
        <dbReference type="Rhea" id="RHEA-COMP:11605"/>
        <dbReference type="ChEBI" id="CHEBI:15378"/>
        <dbReference type="ChEBI" id="CHEBI:30013"/>
        <dbReference type="ChEBI" id="CHEBI:30616"/>
        <dbReference type="ChEBI" id="CHEBI:61977"/>
        <dbReference type="ChEBI" id="CHEBI:456216"/>
        <dbReference type="EC" id="2.7.11.1"/>
    </reaction>
</comment>
<dbReference type="GO" id="GO:0005524">
    <property type="term" value="F:ATP binding"/>
    <property type="evidence" value="ECO:0007669"/>
    <property type="project" value="UniProtKB-KW"/>
</dbReference>
<evidence type="ECO:0000256" key="8">
    <source>
        <dbReference type="ARBA" id="ARBA00048679"/>
    </source>
</evidence>
<dbReference type="EMBL" id="JAHHHN010000058">
    <property type="protein sequence ID" value="MBW4566056.1"/>
    <property type="molecule type" value="Genomic_DNA"/>
</dbReference>
<dbReference type="PANTHER" id="PTHR24363">
    <property type="entry name" value="SERINE/THREONINE PROTEIN KINASE"/>
    <property type="match status" value="1"/>
</dbReference>
<keyword evidence="5 11" id="KW-0418">Kinase</keyword>
<reference evidence="11" key="2">
    <citation type="journal article" date="2022" name="Microbiol. Resour. Announc.">
        <title>Metagenome Sequencing to Explore Phylogenomics of Terrestrial Cyanobacteria.</title>
        <authorList>
            <person name="Ward R.D."/>
            <person name="Stajich J.E."/>
            <person name="Johansen J.R."/>
            <person name="Huntemann M."/>
            <person name="Clum A."/>
            <person name="Foster B."/>
            <person name="Foster B."/>
            <person name="Roux S."/>
            <person name="Palaniappan K."/>
            <person name="Varghese N."/>
            <person name="Mukherjee S."/>
            <person name="Reddy T.B.K."/>
            <person name="Daum C."/>
            <person name="Copeland A."/>
            <person name="Chen I.A."/>
            <person name="Ivanova N.N."/>
            <person name="Kyrpides N.C."/>
            <person name="Shapiro N."/>
            <person name="Eloe-Fadrosh E.A."/>
            <person name="Pietrasiak N."/>
        </authorList>
    </citation>
    <scope>NUCLEOTIDE SEQUENCE</scope>
    <source>
        <strain evidence="11">JT2-VF2</strain>
    </source>
</reference>
<dbReference type="InterPro" id="IPR008271">
    <property type="entry name" value="Ser/Thr_kinase_AS"/>
</dbReference>
<keyword evidence="6" id="KW-0067">ATP-binding</keyword>
<dbReference type="Pfam" id="PF13181">
    <property type="entry name" value="TPR_8"/>
    <property type="match status" value="2"/>
</dbReference>
<dbReference type="PANTHER" id="PTHR24363:SF0">
    <property type="entry name" value="SERINE_THREONINE KINASE LIKE DOMAIN CONTAINING 1"/>
    <property type="match status" value="1"/>
</dbReference>
<dbReference type="Proteomes" id="UP000715781">
    <property type="component" value="Unassembled WGS sequence"/>
</dbReference>
<dbReference type="SMART" id="SM00028">
    <property type="entry name" value="TPR"/>
    <property type="match status" value="5"/>
</dbReference>
<keyword evidence="4" id="KW-0547">Nucleotide-binding</keyword>
<dbReference type="Gene3D" id="1.25.40.10">
    <property type="entry name" value="Tetratricopeptide repeat domain"/>
    <property type="match status" value="2"/>
</dbReference>
<keyword evidence="9" id="KW-0802">TPR repeat</keyword>
<evidence type="ECO:0000256" key="5">
    <source>
        <dbReference type="ARBA" id="ARBA00022777"/>
    </source>
</evidence>
<evidence type="ECO:0000256" key="7">
    <source>
        <dbReference type="ARBA" id="ARBA00047899"/>
    </source>
</evidence>
<name>A0A951UKH9_9NOST</name>
<dbReference type="SUPFAM" id="SSF48452">
    <property type="entry name" value="TPR-like"/>
    <property type="match status" value="1"/>
</dbReference>
<sequence length="614" mass="69493">MSYCINPLCNERQNPDNAENCLGCGNSLLINGRIRLLRPLTSLNDELSYTDVFEVEDTGTQSHPEPRTRVMKVLYWNNEFKYVELLQRESFILQLLDHPGIPKSNRKDYFTFILNDNILELHCLVMQKFEGDNLAEWVKIYGRITQDVAFEWLLQLINILDNVHRSGFFHRDIKPENIIYQPNGKLALVDFGGARQITRTYLMKVSTSGGSSTGLGSGHEITAIRTACYSPLEQINGQAVPQSDFYALGRTFVYLVTGTSLIGIKSNAKTGKLLWRDKARHIDKSIADLIDDLMAPFPGQRPQNTQIILQRLKKLPLQRKIQRVIRSKTFIISAAITSMTLVGSGVFKIIVPALANALVAQGERSEAAKDTQSAQIFFGWAIKINPSTKLAISKYYFYKASRSIDNPKVAKKNYELAVKYNNQDIDAYNILGITCQQLADNECVKNVYKKLFELKQNYWQGHYNLGSFYDSQGEYELAEKEYNIAIQSSNEAVLAINNLSRLKIKTGDYNTAISLANKGLQKTKDPVTKAALYKNLGWASLEQKKISDAEKYLERAISLDVQRIDAYCLLSKVQEALGKIDDSRISVEVCLLAKSTDSDIFIWRQELLDGLLKK</sequence>
<keyword evidence="2" id="KW-0723">Serine/threonine-protein kinase</keyword>
<evidence type="ECO:0000256" key="2">
    <source>
        <dbReference type="ARBA" id="ARBA00022527"/>
    </source>
</evidence>